<dbReference type="Proteomes" id="UP000322244">
    <property type="component" value="Unassembled WGS sequence"/>
</dbReference>
<evidence type="ECO:0000313" key="3">
    <source>
        <dbReference type="Proteomes" id="UP000322244"/>
    </source>
</evidence>
<organism evidence="2 3">
    <name type="scientific">Antrihabitans cavernicola</name>
    <dbReference type="NCBI Taxonomy" id="2495913"/>
    <lineage>
        <taxon>Bacteria</taxon>
        <taxon>Bacillati</taxon>
        <taxon>Actinomycetota</taxon>
        <taxon>Actinomycetes</taxon>
        <taxon>Mycobacteriales</taxon>
        <taxon>Nocardiaceae</taxon>
        <taxon>Antrihabitans</taxon>
    </lineage>
</organism>
<evidence type="ECO:0008006" key="4">
    <source>
        <dbReference type="Google" id="ProtNLM"/>
    </source>
</evidence>
<proteinExistence type="predicted"/>
<name>A0A5A7SD30_9NOCA</name>
<sequence length="157" mass="15415">MSTRRTVRRCGAVLTLACGAAMLVPAVAAAVPFDNQPAPLGCANGMGGVVAVTNAESATVPAGQQFYAIGEDKGGAGANVNWLNLNTFALGSAPLTPAPFLTGTVPQALGNTGAGRVLSVVSGSYTNSAGQTCFLIPGFDFADVPAAPAAPAPKPAG</sequence>
<feature type="chain" id="PRO_5038799769" description="Secreted protein" evidence="1">
    <location>
        <begin position="30"/>
        <end position="157"/>
    </location>
</feature>
<evidence type="ECO:0000313" key="2">
    <source>
        <dbReference type="EMBL" id="KAA0023816.1"/>
    </source>
</evidence>
<evidence type="ECO:0000256" key="1">
    <source>
        <dbReference type="SAM" id="SignalP"/>
    </source>
</evidence>
<feature type="signal peptide" evidence="1">
    <location>
        <begin position="1"/>
        <end position="29"/>
    </location>
</feature>
<protein>
    <recommendedName>
        <fullName evidence="4">Secreted protein</fullName>
    </recommendedName>
</protein>
<accession>A0A5A7SD30</accession>
<keyword evidence="1" id="KW-0732">Signal</keyword>
<keyword evidence="3" id="KW-1185">Reference proteome</keyword>
<gene>
    <name evidence="2" type="ORF">FOY51_04235</name>
</gene>
<dbReference type="EMBL" id="VLNY01000002">
    <property type="protein sequence ID" value="KAA0023816.1"/>
    <property type="molecule type" value="Genomic_DNA"/>
</dbReference>
<reference evidence="2 3" key="1">
    <citation type="submission" date="2019-07" db="EMBL/GenBank/DDBJ databases">
        <title>Rhodococcus cavernicolus sp. nov., isolated from a cave.</title>
        <authorList>
            <person name="Lee S.D."/>
        </authorList>
    </citation>
    <scope>NUCLEOTIDE SEQUENCE [LARGE SCALE GENOMIC DNA]</scope>
    <source>
        <strain evidence="2 3">C1-24</strain>
    </source>
</reference>
<comment type="caution">
    <text evidence="2">The sequence shown here is derived from an EMBL/GenBank/DDBJ whole genome shotgun (WGS) entry which is preliminary data.</text>
</comment>
<dbReference type="RefSeq" id="WP_149428976.1">
    <property type="nucleotide sequence ID" value="NZ_VLNY01000002.1"/>
</dbReference>
<dbReference type="OrthoDB" id="4558968at2"/>
<dbReference type="AlphaFoldDB" id="A0A5A7SD30"/>